<dbReference type="Proteomes" id="UP000214603">
    <property type="component" value="Unassembled WGS sequence"/>
</dbReference>
<keyword evidence="2" id="KW-0812">Transmembrane</keyword>
<gene>
    <name evidence="3" type="ORF">CEY11_09960</name>
</gene>
<feature type="compositionally biased region" description="Gly residues" evidence="1">
    <location>
        <begin position="311"/>
        <end position="323"/>
    </location>
</feature>
<proteinExistence type="predicted"/>
<dbReference type="PANTHER" id="PTHR40269">
    <property type="entry name" value="OUTER MEMBRANE PROTEIN-RELATED"/>
    <property type="match status" value="1"/>
</dbReference>
<feature type="compositionally biased region" description="Low complexity" evidence="1">
    <location>
        <begin position="466"/>
        <end position="475"/>
    </location>
</feature>
<name>A0A225MMC3_9BURK</name>
<keyword evidence="2" id="KW-0472">Membrane</keyword>
<keyword evidence="4" id="KW-1185">Reference proteome</keyword>
<feature type="compositionally biased region" description="Pro residues" evidence="1">
    <location>
        <begin position="421"/>
        <end position="445"/>
    </location>
</feature>
<dbReference type="InterPro" id="IPR021728">
    <property type="entry name" value="DUF3300"/>
</dbReference>
<dbReference type="EMBL" id="NJIH01000004">
    <property type="protein sequence ID" value="OWT62112.1"/>
    <property type="molecule type" value="Genomic_DNA"/>
</dbReference>
<comment type="caution">
    <text evidence="3">The sequence shown here is derived from an EMBL/GenBank/DDBJ whole genome shotgun (WGS) entry which is preliminary data.</text>
</comment>
<dbReference type="PANTHER" id="PTHR40269:SF1">
    <property type="entry name" value="OUTER MEMBRANE PROTEIN"/>
    <property type="match status" value="1"/>
</dbReference>
<evidence type="ECO:0000313" key="4">
    <source>
        <dbReference type="Proteomes" id="UP000214603"/>
    </source>
</evidence>
<feature type="compositionally biased region" description="Low complexity" evidence="1">
    <location>
        <begin position="332"/>
        <end position="345"/>
    </location>
</feature>
<organism evidence="3 4">
    <name type="scientific">Candidimonas nitroreducens</name>
    <dbReference type="NCBI Taxonomy" id="683354"/>
    <lineage>
        <taxon>Bacteria</taxon>
        <taxon>Pseudomonadati</taxon>
        <taxon>Pseudomonadota</taxon>
        <taxon>Betaproteobacteria</taxon>
        <taxon>Burkholderiales</taxon>
        <taxon>Alcaligenaceae</taxon>
        <taxon>Candidimonas</taxon>
    </lineage>
</organism>
<evidence type="ECO:0008006" key="5">
    <source>
        <dbReference type="Google" id="ProtNLM"/>
    </source>
</evidence>
<feature type="compositionally biased region" description="Pro residues" evidence="1">
    <location>
        <begin position="371"/>
        <end position="380"/>
    </location>
</feature>
<accession>A0A225MMC3</accession>
<feature type="transmembrane region" description="Helical" evidence="2">
    <location>
        <begin position="30"/>
        <end position="53"/>
    </location>
</feature>
<dbReference type="Pfam" id="PF11737">
    <property type="entry name" value="DUF3300"/>
    <property type="match status" value="1"/>
</dbReference>
<keyword evidence="2" id="KW-1133">Transmembrane helix</keyword>
<dbReference type="OrthoDB" id="197257at2"/>
<evidence type="ECO:0000256" key="2">
    <source>
        <dbReference type="SAM" id="Phobius"/>
    </source>
</evidence>
<dbReference type="AlphaFoldDB" id="A0A225MMC3"/>
<evidence type="ECO:0000313" key="3">
    <source>
        <dbReference type="EMBL" id="OWT62112.1"/>
    </source>
</evidence>
<feature type="region of interest" description="Disordered" evidence="1">
    <location>
        <begin position="303"/>
        <end position="499"/>
    </location>
</feature>
<reference evidence="4" key="1">
    <citation type="submission" date="2017-06" db="EMBL/GenBank/DDBJ databases">
        <title>Herbaspirillum phytohormonus sp. nov., isolated from the root nodule of Robinia pseudoacacia in lead-zinc mine.</title>
        <authorList>
            <person name="Fan M."/>
            <person name="Lin Y."/>
        </authorList>
    </citation>
    <scope>NUCLEOTIDE SEQUENCE [LARGE SCALE GENOMIC DNA]</scope>
    <source>
        <strain evidence="4">SC-089</strain>
    </source>
</reference>
<evidence type="ECO:0000256" key="1">
    <source>
        <dbReference type="SAM" id="MobiDB-lite"/>
    </source>
</evidence>
<sequence length="499" mass="53279">MISAYGARVFAAGRGVAAAGRLRHGSSHRFTVAVAGWACLFALLACLAPFAALRAQEAPPPPLLSPPQLEQLVAPIALYPDALLSQVLMASTYPLEVVEAQRWRSTQPRQMSDQQLSSALQNSPWDPSVQSLAAFPDVLQMMSDRLDWTQQLGEVFLSQQQDLMSAVQRLRERARAAGHLQSTAQQTVQVVSGPSPVIEILPAQPELVYVPVYDPLVVYGAWPYPAYRPFYWHPPRYAPPPGVFISFGAGLMVGHALWGHMDWHRHVVRINVQRYNRYNHVHIASPNWVHRPEHRRGARYGNPALRERYGHGPGGPAFHGGRGPAMPPGRPPAAGHGPGPQVHGPAGRGGPQVHGPQDSRAHGSAPHSPGSRPPGAPGPRPSAAGGRPPGGSPPAGHPAGAGRAPHSPPPAAGPARAPAPQSRPPQSRPPQSRPPQSRPSQPRPQSPAMHGGMQAPHRGPERQASAPRPAANHPPAARRPEGGHGNGRGGGHGHREERH</sequence>
<protein>
    <recommendedName>
        <fullName evidence="5">DUF3300 domain-containing protein</fullName>
    </recommendedName>
</protein>